<organism evidence="2 3">
    <name type="scientific">Mycobacterium angelicum</name>
    <dbReference type="NCBI Taxonomy" id="470074"/>
    <lineage>
        <taxon>Bacteria</taxon>
        <taxon>Bacillati</taxon>
        <taxon>Actinomycetota</taxon>
        <taxon>Actinomycetes</taxon>
        <taxon>Mycobacteriales</taxon>
        <taxon>Mycobacteriaceae</taxon>
        <taxon>Mycobacterium</taxon>
    </lineage>
</organism>
<dbReference type="InterPro" id="IPR027417">
    <property type="entry name" value="P-loop_NTPase"/>
</dbReference>
<evidence type="ECO:0008006" key="4">
    <source>
        <dbReference type="Google" id="ProtNLM"/>
    </source>
</evidence>
<evidence type="ECO:0000313" key="3">
    <source>
        <dbReference type="Proteomes" id="UP000192284"/>
    </source>
</evidence>
<gene>
    <name evidence="2" type="ORF">BST12_24710</name>
</gene>
<keyword evidence="3" id="KW-1185">Reference proteome</keyword>
<dbReference type="SUPFAM" id="SSF52540">
    <property type="entry name" value="P-loop containing nucleoside triphosphate hydrolases"/>
    <property type="match status" value="1"/>
</dbReference>
<accession>A0A1W9ZDJ1</accession>
<dbReference type="EMBL" id="MVHE01000069">
    <property type="protein sequence ID" value="ORA12707.1"/>
    <property type="molecule type" value="Genomic_DNA"/>
</dbReference>
<dbReference type="InterPro" id="IPR011047">
    <property type="entry name" value="Quinoprotein_ADH-like_sf"/>
</dbReference>
<comment type="caution">
    <text evidence="2">The sequence shown here is derived from an EMBL/GenBank/DDBJ whole genome shotgun (WGS) entry which is preliminary data.</text>
</comment>
<evidence type="ECO:0000313" key="2">
    <source>
        <dbReference type="EMBL" id="ORA12707.1"/>
    </source>
</evidence>
<feature type="compositionally biased region" description="Basic and acidic residues" evidence="1">
    <location>
        <begin position="250"/>
        <end position="269"/>
    </location>
</feature>
<dbReference type="SUPFAM" id="SSF50998">
    <property type="entry name" value="Quinoprotein alcohol dehydrogenase-like"/>
    <property type="match status" value="2"/>
</dbReference>
<dbReference type="Proteomes" id="UP000192284">
    <property type="component" value="Unassembled WGS sequence"/>
</dbReference>
<protein>
    <recommendedName>
        <fullName evidence="4">Orc1-like AAA ATPase domain-containing protein</fullName>
    </recommendedName>
</protein>
<dbReference type="OrthoDB" id="218695at2"/>
<dbReference type="Gene3D" id="3.40.50.1460">
    <property type="match status" value="1"/>
</dbReference>
<name>A0A1W9ZDJ1_MYCAN</name>
<evidence type="ECO:0000256" key="1">
    <source>
        <dbReference type="SAM" id="MobiDB-lite"/>
    </source>
</evidence>
<feature type="region of interest" description="Disordered" evidence="1">
    <location>
        <begin position="249"/>
        <end position="273"/>
    </location>
</feature>
<sequence length="1439" mass="154363">MSDNDFDILNRHLIIVASCDYGERSDFPALNLDESVSVWKDWLTAESLGERRFALLNEDLAKSPPLNTIEEWIRGSDRIGSADAIVAYVAGHGKTIDGIHRLAVKGSNSKRPNATMIQTSTLIGWIRETRVKHALVVIDACEAAAVVVDLARVTGPIPRNFCCFASTSPAAEAYEGKLAQALKQFLDNEAFGSEDEPFLKTTDLANALTKTLEEHQLFTVLGAFPSDKPSPCLPNPRYRKDPELLVTAPARRDLASRSEDLSAHREPRRQGVPTAADQAWLFRGRDRLMADLVKATRTGAGGVWLVTGSAGCGKSAVLSRLVTLSDPKYADENAIRLGGIPPEFRPDPGAVDVAILATGRTGWEVIDQLHGFLCPDSVVPQLQSSGDEEADRLGEVAAAIRSSPKPACVVIDALDEAQDPQLLITEVLAPLVELVRPHLKLIVGMRSIGEVADDISSIADDAVNLLQPIILPADRPPYWVTSDLVDYLSALLVLSVSERPSPYADDPAAARWMAEVIAGLVGTSFVLGRVVAVELASRATVQDPGDDEWRRTVQGGLKSVLRDELQRAFPKENERQRVVTVLGATAIAFGRGLPWRRVWPAVASALASDGTTFGDSDISQVLRHRISGYLIRELDDTGTTVYRPFHEAVQAALLGELQADLGHLHRRITSGLAALITRTDFDSELIVPEPYVRRYLIDHAAAGGLAEKLLSRAEFVVTADPRYLAAAVFRIGTGIAPALATTVLNALASYGPNDSLAIRAGYLVLEALKRGRRELASAAVELARPAGWLPLWAIWGEDQPGMGVARLDHAIRCIAFGAGSDPVIAAAAEHTVLVCRARDGLGLGRWAVDEMVSAVDVVASQVVLATRGSAGRLAIYDTSGRPEAEIRLEVNAVAARIAADATLLIAVAAYADLPDDRYAIRLYRYAAGSGEGLSLVWELAEEVRDAYSVAWMETPDGPHVLAACTMGPHGGVGVLISVRPSDGEIVHRIVIGDGNSLLNVAAAPDEWAYVRTPRGVVGCQVKTPPMVQGSFDLRNSTRSRVSEIDTFKLEGRQYVITAVQNGFSVLDAADLAEVGHTNFDVSTAAVGTIDGIPVVATGNEAGEVKVLHAQALMPSSPQAALLPATVANADLGVSRGGGLVLCRSRDNWTVSTICCADGSLAQVLPGKSSACCVADDYAVIAYEDGITSKIRMAPLVDLTQSVWEVDVGLLFVPAVVVAGDYVVIAQDADDDGSWQTRSRSYLTVLDRSSGRRIGASVETADGSVRRMSRSEIDGRCLILSAEPSTMHFGFWLDELLHHCLASPPPRLRQATYELLPRPSRAAKFLAFERGRGLPKPFFVFDEERDFVVLNESCLGFEASGRKTGGLVGLCQLGTRLVTIDAGGALALWEVGDSLIPSRIGPTVQVSRDIQSVAACGTDRLVISSLPGLYMLQLNHAGRR</sequence>
<proteinExistence type="predicted"/>
<reference evidence="2 3" key="1">
    <citation type="submission" date="2017-02" db="EMBL/GenBank/DDBJ databases">
        <title>The new phylogeny of genus Mycobacterium.</title>
        <authorList>
            <person name="Tortoli E."/>
            <person name="Trovato A."/>
            <person name="Cirillo D.M."/>
        </authorList>
    </citation>
    <scope>NUCLEOTIDE SEQUENCE [LARGE SCALE GENOMIC DNA]</scope>
    <source>
        <strain evidence="2 3">DSM 45057</strain>
    </source>
</reference>
<dbReference type="RefSeq" id="WP_083115869.1">
    <property type="nucleotide sequence ID" value="NZ_JACKTS010000036.1"/>
</dbReference>